<dbReference type="SUPFAM" id="SSF53822">
    <property type="entry name" value="Periplasmic binding protein-like I"/>
    <property type="match status" value="1"/>
</dbReference>
<organism evidence="5 6">
    <name type="scientific">Roseiconus lacunae</name>
    <dbReference type="NCBI Taxonomy" id="2605694"/>
    <lineage>
        <taxon>Bacteria</taxon>
        <taxon>Pseudomonadati</taxon>
        <taxon>Planctomycetota</taxon>
        <taxon>Planctomycetia</taxon>
        <taxon>Pirellulales</taxon>
        <taxon>Pirellulaceae</taxon>
        <taxon>Roseiconus</taxon>
    </lineage>
</organism>
<dbReference type="Gene3D" id="1.10.10.60">
    <property type="entry name" value="Homeodomain-like"/>
    <property type="match status" value="1"/>
</dbReference>
<keyword evidence="6" id="KW-1185">Reference proteome</keyword>
<dbReference type="Pfam" id="PF13377">
    <property type="entry name" value="Peripla_BP_3"/>
    <property type="match status" value="1"/>
</dbReference>
<dbReference type="InterPro" id="IPR018060">
    <property type="entry name" value="HTH_AraC"/>
</dbReference>
<dbReference type="CDD" id="cd01543">
    <property type="entry name" value="PBP1_XylR"/>
    <property type="match status" value="1"/>
</dbReference>
<evidence type="ECO:0000256" key="3">
    <source>
        <dbReference type="ARBA" id="ARBA00023163"/>
    </source>
</evidence>
<dbReference type="EMBL" id="JASZZN010000020">
    <property type="protein sequence ID" value="MDM4018299.1"/>
    <property type="molecule type" value="Genomic_DNA"/>
</dbReference>
<dbReference type="SMART" id="SM00342">
    <property type="entry name" value="HTH_ARAC"/>
    <property type="match status" value="1"/>
</dbReference>
<evidence type="ECO:0000256" key="1">
    <source>
        <dbReference type="ARBA" id="ARBA00023015"/>
    </source>
</evidence>
<dbReference type="Pfam" id="PF22177">
    <property type="entry name" value="PBP1_XylR"/>
    <property type="match status" value="1"/>
</dbReference>
<feature type="domain" description="HTH araC/xylS-type" evidence="4">
    <location>
        <begin position="283"/>
        <end position="381"/>
    </location>
</feature>
<accession>A0ABT7PP63</accession>
<keyword evidence="2 5" id="KW-0238">DNA-binding</keyword>
<dbReference type="Gene3D" id="3.40.50.2300">
    <property type="match status" value="2"/>
</dbReference>
<proteinExistence type="predicted"/>
<sequence>MKRRSVALLIETSNGYCRGLLDGICGFARTRGNWSIQLNEQERGARPPAWLKDWQGDGIIARIETDQIGLQLQQLQLPIVDLSAARHLPGIPWADTEDSAISQLAVNHFLDRGFANLAFCGDPGFAWSNARRDHFRQLVRQAQCQYFEYQVTHRYDSSYQWDKVRDSLAAWLVELPKPIAIMACNDYQGQLLLDVCRTCSIGVPEEVAVLGVDNDSLICNLCDPQLTSVVPDTYGTGFEAAELLEHMMNGAAVNRDARLVTQPKGIQIRQSTDTIAIEDQDVAKALIYIRRHAFENIRVADILHQCSISRRALEHRFAKVIGHTPHEELHRIRLQRIKQLLVETDDRISDIAKRTGFEHPEYLTVAFKRSMGMTPTQYRNQIRSDRSK</sequence>
<dbReference type="SUPFAM" id="SSF46689">
    <property type="entry name" value="Homeodomain-like"/>
    <property type="match status" value="2"/>
</dbReference>
<reference evidence="5 6" key="1">
    <citation type="submission" date="2023-06" db="EMBL/GenBank/DDBJ databases">
        <title>Roseiconus lacunae JC819 isolated from Gulf of Mannar region, Tamil Nadu.</title>
        <authorList>
            <person name="Pk S."/>
            <person name="Ch S."/>
            <person name="Ch V.R."/>
        </authorList>
    </citation>
    <scope>NUCLEOTIDE SEQUENCE [LARGE SCALE GENOMIC DNA]</scope>
    <source>
        <strain evidence="5 6">JC819</strain>
    </source>
</reference>
<keyword evidence="3" id="KW-0804">Transcription</keyword>
<dbReference type="InterPro" id="IPR054031">
    <property type="entry name" value="XylR_PBP1"/>
</dbReference>
<comment type="caution">
    <text evidence="5">The sequence shown here is derived from an EMBL/GenBank/DDBJ whole genome shotgun (WGS) entry which is preliminary data.</text>
</comment>
<dbReference type="RefSeq" id="WP_149494880.1">
    <property type="nucleotide sequence ID" value="NZ_CP141221.1"/>
</dbReference>
<protein>
    <submittedName>
        <fullName evidence="5">DNA-binding transcriptional regulator</fullName>
    </submittedName>
</protein>
<dbReference type="GO" id="GO:0003677">
    <property type="term" value="F:DNA binding"/>
    <property type="evidence" value="ECO:0007669"/>
    <property type="project" value="UniProtKB-KW"/>
</dbReference>
<dbReference type="PANTHER" id="PTHR30146">
    <property type="entry name" value="LACI-RELATED TRANSCRIPTIONAL REPRESSOR"/>
    <property type="match status" value="1"/>
</dbReference>
<evidence type="ECO:0000313" key="5">
    <source>
        <dbReference type="EMBL" id="MDM4018299.1"/>
    </source>
</evidence>
<dbReference type="InterPro" id="IPR046335">
    <property type="entry name" value="LacI/GalR-like_sensor"/>
</dbReference>
<evidence type="ECO:0000259" key="4">
    <source>
        <dbReference type="PROSITE" id="PS01124"/>
    </source>
</evidence>
<gene>
    <name evidence="5" type="ORF">QTN89_22805</name>
</gene>
<dbReference type="PROSITE" id="PS01124">
    <property type="entry name" value="HTH_ARAC_FAMILY_2"/>
    <property type="match status" value="1"/>
</dbReference>
<name>A0ABT7PP63_9BACT</name>
<keyword evidence="1" id="KW-0805">Transcription regulation</keyword>
<dbReference type="PANTHER" id="PTHR30146:SF24">
    <property type="entry name" value="XYLOSE OPERON REGULATORY PROTEIN"/>
    <property type="match status" value="1"/>
</dbReference>
<dbReference type="Proteomes" id="UP001239462">
    <property type="component" value="Unassembled WGS sequence"/>
</dbReference>
<dbReference type="InterPro" id="IPR028082">
    <property type="entry name" value="Peripla_BP_I"/>
</dbReference>
<evidence type="ECO:0000256" key="2">
    <source>
        <dbReference type="ARBA" id="ARBA00023125"/>
    </source>
</evidence>
<evidence type="ECO:0000313" key="6">
    <source>
        <dbReference type="Proteomes" id="UP001239462"/>
    </source>
</evidence>
<dbReference type="InterPro" id="IPR009057">
    <property type="entry name" value="Homeodomain-like_sf"/>
</dbReference>
<dbReference type="Pfam" id="PF12833">
    <property type="entry name" value="HTH_18"/>
    <property type="match status" value="1"/>
</dbReference>